<evidence type="ECO:0000256" key="1">
    <source>
        <dbReference type="SAM" id="Phobius"/>
    </source>
</evidence>
<keyword evidence="1" id="KW-1133">Transmembrane helix</keyword>
<proteinExistence type="predicted"/>
<keyword evidence="3" id="KW-1185">Reference proteome</keyword>
<sequence length="126" mass="13981">MGIPYSKQINAAFDQVTPLVAAAYEVLETTKNIAIFIPAIQIGIITLLFINLLALLALLFILHPDLEDVRDKLVTPALRWTADWIVYPLEKRYIIIGVSLGLSAVVLAAGALYVFWVWTAVSRVED</sequence>
<feature type="transmembrane region" description="Helical" evidence="1">
    <location>
        <begin position="33"/>
        <end position="62"/>
    </location>
</feature>
<feature type="transmembrane region" description="Helical" evidence="1">
    <location>
        <begin position="93"/>
        <end position="118"/>
    </location>
</feature>
<dbReference type="RefSeq" id="XP_033592457.1">
    <property type="nucleotide sequence ID" value="XM_033736860.1"/>
</dbReference>
<organism evidence="2 3">
    <name type="scientific">Neohortaea acidophila</name>
    <dbReference type="NCBI Taxonomy" id="245834"/>
    <lineage>
        <taxon>Eukaryota</taxon>
        <taxon>Fungi</taxon>
        <taxon>Dikarya</taxon>
        <taxon>Ascomycota</taxon>
        <taxon>Pezizomycotina</taxon>
        <taxon>Dothideomycetes</taxon>
        <taxon>Dothideomycetidae</taxon>
        <taxon>Mycosphaerellales</taxon>
        <taxon>Teratosphaeriaceae</taxon>
        <taxon>Neohortaea</taxon>
    </lineage>
</organism>
<evidence type="ECO:0000313" key="2">
    <source>
        <dbReference type="EMBL" id="KAF2485888.1"/>
    </source>
</evidence>
<dbReference type="Proteomes" id="UP000799767">
    <property type="component" value="Unassembled WGS sequence"/>
</dbReference>
<protein>
    <submittedName>
        <fullName evidence="2">Uncharacterized protein</fullName>
    </submittedName>
</protein>
<keyword evidence="1" id="KW-0472">Membrane</keyword>
<gene>
    <name evidence="2" type="ORF">BDY17DRAFT_322694</name>
</gene>
<dbReference type="GeneID" id="54477862"/>
<reference evidence="2" key="1">
    <citation type="journal article" date="2020" name="Stud. Mycol.">
        <title>101 Dothideomycetes genomes: a test case for predicting lifestyles and emergence of pathogens.</title>
        <authorList>
            <person name="Haridas S."/>
            <person name="Albert R."/>
            <person name="Binder M."/>
            <person name="Bloem J."/>
            <person name="Labutti K."/>
            <person name="Salamov A."/>
            <person name="Andreopoulos B."/>
            <person name="Baker S."/>
            <person name="Barry K."/>
            <person name="Bills G."/>
            <person name="Bluhm B."/>
            <person name="Cannon C."/>
            <person name="Castanera R."/>
            <person name="Culley D."/>
            <person name="Daum C."/>
            <person name="Ezra D."/>
            <person name="Gonzalez J."/>
            <person name="Henrissat B."/>
            <person name="Kuo A."/>
            <person name="Liang C."/>
            <person name="Lipzen A."/>
            <person name="Lutzoni F."/>
            <person name="Magnuson J."/>
            <person name="Mondo S."/>
            <person name="Nolan M."/>
            <person name="Ohm R."/>
            <person name="Pangilinan J."/>
            <person name="Park H.-J."/>
            <person name="Ramirez L."/>
            <person name="Alfaro M."/>
            <person name="Sun H."/>
            <person name="Tritt A."/>
            <person name="Yoshinaga Y."/>
            <person name="Zwiers L.-H."/>
            <person name="Turgeon B."/>
            <person name="Goodwin S."/>
            <person name="Spatafora J."/>
            <person name="Crous P."/>
            <person name="Grigoriev I."/>
        </authorList>
    </citation>
    <scope>NUCLEOTIDE SEQUENCE</scope>
    <source>
        <strain evidence="2">CBS 113389</strain>
    </source>
</reference>
<evidence type="ECO:0000313" key="3">
    <source>
        <dbReference type="Proteomes" id="UP000799767"/>
    </source>
</evidence>
<dbReference type="AlphaFoldDB" id="A0A6A6Q085"/>
<name>A0A6A6Q085_9PEZI</name>
<accession>A0A6A6Q085</accession>
<keyword evidence="1" id="KW-0812">Transmembrane</keyword>
<dbReference type="EMBL" id="MU001633">
    <property type="protein sequence ID" value="KAF2485888.1"/>
    <property type="molecule type" value="Genomic_DNA"/>
</dbReference>
<dbReference type="OrthoDB" id="3647at2759"/>